<feature type="binding site" evidence="7">
    <location>
        <begin position="70"/>
        <end position="72"/>
    </location>
    <ligand>
        <name>substrate</name>
    </ligand>
</feature>
<dbReference type="InterPro" id="IPR029054">
    <property type="entry name" value="dUTPase-like"/>
</dbReference>
<keyword evidence="3 7" id="KW-0378">Hydrolase</keyword>
<keyword evidence="4 7" id="KW-0460">Magnesium</keyword>
<evidence type="ECO:0000313" key="10">
    <source>
        <dbReference type="Proteomes" id="UP000228621"/>
    </source>
</evidence>
<dbReference type="InterPro" id="IPR008181">
    <property type="entry name" value="dUTPase"/>
</dbReference>
<sequence length="151" mass="16472">MRNIELKIIDKRLGEEFPIPTYATDGSAGIDLRACIEHDLELMPGQVELIPSGFAVHMKDDSLAATIVPRSGLGHKHGIIMGNSVGIIDSDYQGQIYISLWNRGDKPYKITVGERIAQLIFVPIIKVGFEIVESFESTERGAGGFGSSGRN</sequence>
<comment type="similarity">
    <text evidence="1 7">Belongs to the dUTPase family.</text>
</comment>
<dbReference type="PANTHER" id="PTHR11241:SF0">
    <property type="entry name" value="DEOXYURIDINE 5'-TRIPHOSPHATE NUCLEOTIDOHYDROLASE"/>
    <property type="match status" value="1"/>
</dbReference>
<comment type="caution">
    <text evidence="7">Lacks conserved residue(s) required for the propagation of feature annotation.</text>
</comment>
<comment type="caution">
    <text evidence="9">The sequence shown here is derived from an EMBL/GenBank/DDBJ whole genome shotgun (WGS) entry which is preliminary data.</text>
</comment>
<feature type="domain" description="dUTPase-like" evidence="8">
    <location>
        <begin position="16"/>
        <end position="149"/>
    </location>
</feature>
<dbReference type="EC" id="3.6.1.23" evidence="7"/>
<evidence type="ECO:0000259" key="8">
    <source>
        <dbReference type="Pfam" id="PF00692"/>
    </source>
</evidence>
<evidence type="ECO:0000256" key="7">
    <source>
        <dbReference type="HAMAP-Rule" id="MF_00116"/>
    </source>
</evidence>
<dbReference type="NCBIfam" id="TIGR00576">
    <property type="entry name" value="dut"/>
    <property type="match status" value="1"/>
</dbReference>
<organism evidence="9 10">
    <name type="scientific">Pseudoalteromonas piscicida</name>
    <dbReference type="NCBI Taxonomy" id="43662"/>
    <lineage>
        <taxon>Bacteria</taxon>
        <taxon>Pseudomonadati</taxon>
        <taxon>Pseudomonadota</taxon>
        <taxon>Gammaproteobacteria</taxon>
        <taxon>Alteromonadales</taxon>
        <taxon>Pseudoalteromonadaceae</taxon>
        <taxon>Pseudoalteromonas</taxon>
    </lineage>
</organism>
<dbReference type="CDD" id="cd07557">
    <property type="entry name" value="trimeric_dUTPase"/>
    <property type="match status" value="1"/>
</dbReference>
<accession>A0A2A5JQC4</accession>
<reference evidence="10" key="1">
    <citation type="journal article" date="2019" name="Genome Announc.">
        <title>Draft Genome Sequence of Pseudoalteromonas piscicida Strain 36Y ROTHPW, an Hypersaline Seawater Isolate from the South Coast of Sonora, Mexico.</title>
        <authorList>
            <person name="Sanchez-Diaz R."/>
            <person name="Molina-Garza Z.J."/>
            <person name="Cruz-Suarez L.E."/>
            <person name="Selvin J."/>
            <person name="Kiran G.S."/>
            <person name="Ibarra-Gamez J.C."/>
            <person name="Gomez-Gil B."/>
            <person name="Galaviz-Silva L."/>
        </authorList>
    </citation>
    <scope>NUCLEOTIDE SEQUENCE [LARGE SCALE GENOMIC DNA]</scope>
    <source>
        <strain evidence="10">36Y_RITHPW</strain>
    </source>
</reference>
<proteinExistence type="inferred from homology"/>
<evidence type="ECO:0000256" key="3">
    <source>
        <dbReference type="ARBA" id="ARBA00022801"/>
    </source>
</evidence>
<evidence type="ECO:0000256" key="1">
    <source>
        <dbReference type="ARBA" id="ARBA00006581"/>
    </source>
</evidence>
<dbReference type="Proteomes" id="UP000228621">
    <property type="component" value="Unassembled WGS sequence"/>
</dbReference>
<dbReference type="FunFam" id="2.70.40.10:FF:000002">
    <property type="entry name" value="dUTP diphosphatase"/>
    <property type="match status" value="1"/>
</dbReference>
<keyword evidence="2 7" id="KW-0479">Metal-binding</keyword>
<dbReference type="HAMAP" id="MF_00116">
    <property type="entry name" value="dUTPase_bact"/>
    <property type="match status" value="1"/>
</dbReference>
<evidence type="ECO:0000313" key="9">
    <source>
        <dbReference type="EMBL" id="PCK31577.1"/>
    </source>
</evidence>
<dbReference type="UniPathway" id="UPA00610">
    <property type="reaction ID" value="UER00666"/>
</dbReference>
<comment type="pathway">
    <text evidence="7">Pyrimidine metabolism; dUMP biosynthesis; dUMP from dCTP (dUTP route): step 2/2.</text>
</comment>
<dbReference type="PANTHER" id="PTHR11241">
    <property type="entry name" value="DEOXYURIDINE 5'-TRIPHOSPHATE NUCLEOTIDOHYDROLASE"/>
    <property type="match status" value="1"/>
</dbReference>
<evidence type="ECO:0000256" key="4">
    <source>
        <dbReference type="ARBA" id="ARBA00022842"/>
    </source>
</evidence>
<name>A0A2A5JQC4_PSEO7</name>
<dbReference type="GO" id="GO:0006226">
    <property type="term" value="P:dUMP biosynthetic process"/>
    <property type="evidence" value="ECO:0007669"/>
    <property type="project" value="UniProtKB-UniRule"/>
</dbReference>
<dbReference type="Pfam" id="PF00692">
    <property type="entry name" value="dUTPase"/>
    <property type="match status" value="1"/>
</dbReference>
<protein>
    <recommendedName>
        <fullName evidence="7">Deoxyuridine 5'-triphosphate nucleotidohydrolase</fullName>
        <shortName evidence="7">dUTPase</shortName>
        <ecNumber evidence="7">3.6.1.23</ecNumber>
    </recommendedName>
    <alternativeName>
        <fullName evidence="7">dUTP pyrophosphatase</fullName>
    </alternativeName>
</protein>
<evidence type="ECO:0000256" key="6">
    <source>
        <dbReference type="ARBA" id="ARBA00047686"/>
    </source>
</evidence>
<comment type="function">
    <text evidence="7">This enzyme is involved in nucleotide metabolism: it produces dUMP, the immediate precursor of thymidine nucleotides and it decreases the intracellular concentration of dUTP so that uracil cannot be incorporated into DNA.</text>
</comment>
<dbReference type="InterPro" id="IPR036157">
    <property type="entry name" value="dUTPase-like_sf"/>
</dbReference>
<dbReference type="SUPFAM" id="SSF51283">
    <property type="entry name" value="dUTPase-like"/>
    <property type="match status" value="1"/>
</dbReference>
<evidence type="ECO:0000256" key="2">
    <source>
        <dbReference type="ARBA" id="ARBA00022723"/>
    </source>
</evidence>
<gene>
    <name evidence="7" type="primary">dut</name>
    <name evidence="9" type="ORF">CEX98_11465</name>
</gene>
<dbReference type="OrthoDB" id="9809956at2"/>
<dbReference type="Gene3D" id="2.70.40.10">
    <property type="match status" value="1"/>
</dbReference>
<evidence type="ECO:0000256" key="5">
    <source>
        <dbReference type="ARBA" id="ARBA00023080"/>
    </source>
</evidence>
<comment type="catalytic activity">
    <reaction evidence="6 7">
        <text>dUTP + H2O = dUMP + diphosphate + H(+)</text>
        <dbReference type="Rhea" id="RHEA:10248"/>
        <dbReference type="ChEBI" id="CHEBI:15377"/>
        <dbReference type="ChEBI" id="CHEBI:15378"/>
        <dbReference type="ChEBI" id="CHEBI:33019"/>
        <dbReference type="ChEBI" id="CHEBI:61555"/>
        <dbReference type="ChEBI" id="CHEBI:246422"/>
        <dbReference type="EC" id="3.6.1.23"/>
    </reaction>
</comment>
<dbReference type="GO" id="GO:0046081">
    <property type="term" value="P:dUTP catabolic process"/>
    <property type="evidence" value="ECO:0007669"/>
    <property type="project" value="InterPro"/>
</dbReference>
<comment type="cofactor">
    <cofactor evidence="7">
        <name>Mg(2+)</name>
        <dbReference type="ChEBI" id="CHEBI:18420"/>
    </cofactor>
</comment>
<dbReference type="EMBL" id="NKHF01000051">
    <property type="protein sequence ID" value="PCK31577.1"/>
    <property type="molecule type" value="Genomic_DNA"/>
</dbReference>
<keyword evidence="5 7" id="KW-0546">Nucleotide metabolism</keyword>
<dbReference type="AlphaFoldDB" id="A0A2A5JQC4"/>
<feature type="binding site" evidence="7">
    <location>
        <position position="83"/>
    </location>
    <ligand>
        <name>substrate</name>
    </ligand>
</feature>
<keyword evidence="10" id="KW-1185">Reference proteome</keyword>
<dbReference type="InterPro" id="IPR033704">
    <property type="entry name" value="dUTPase_trimeric"/>
</dbReference>
<dbReference type="GO" id="GO:0000287">
    <property type="term" value="F:magnesium ion binding"/>
    <property type="evidence" value="ECO:0007669"/>
    <property type="project" value="UniProtKB-UniRule"/>
</dbReference>
<dbReference type="GO" id="GO:0004170">
    <property type="term" value="F:dUTP diphosphatase activity"/>
    <property type="evidence" value="ECO:0007669"/>
    <property type="project" value="UniProtKB-UniRule"/>
</dbReference>
<feature type="binding site" evidence="7">
    <location>
        <position position="89"/>
    </location>
    <ligand>
        <name>substrate</name>
    </ligand>
</feature>
<dbReference type="NCBIfam" id="NF001862">
    <property type="entry name" value="PRK00601.1"/>
    <property type="match status" value="1"/>
</dbReference>